<dbReference type="EMBL" id="CP049886">
    <property type="protein sequence ID" value="QIL46850.1"/>
    <property type="molecule type" value="Genomic_DNA"/>
</dbReference>
<evidence type="ECO:0000313" key="2">
    <source>
        <dbReference type="EMBL" id="QIL46850.1"/>
    </source>
</evidence>
<keyword evidence="1" id="KW-1133">Transmembrane helix</keyword>
<keyword evidence="1" id="KW-0812">Transmembrane</keyword>
<gene>
    <name evidence="2" type="ORF">G7081_07085</name>
</gene>
<evidence type="ECO:0000313" key="3">
    <source>
        <dbReference type="Proteomes" id="UP000500890"/>
    </source>
</evidence>
<reference evidence="2 3" key="1">
    <citation type="submission" date="2020-03" db="EMBL/GenBank/DDBJ databases">
        <title>Vagococcus sp. nov., isolated from beetles.</title>
        <authorList>
            <person name="Hyun D.-W."/>
            <person name="Bae J.-W."/>
        </authorList>
    </citation>
    <scope>NUCLEOTIDE SEQUENCE [LARGE SCALE GENOMIC DNA]</scope>
    <source>
        <strain evidence="2 3">HDW17A</strain>
    </source>
</reference>
<proteinExistence type="predicted"/>
<dbReference type="AlphaFoldDB" id="A0A6G8APE7"/>
<sequence>MIYTAIITIILGIIAIFCFVLTYQFKRGEWTYLIAGYNDLRPHQKEKVDINAICKSASHAAFWSGIYIIVLIVALQILLNDYFPEFPVARILGIIIPTIVYGAYIIYAAIDNNKYYKNI</sequence>
<dbReference type="Proteomes" id="UP000500890">
    <property type="component" value="Chromosome"/>
</dbReference>
<feature type="transmembrane region" description="Helical" evidence="1">
    <location>
        <begin position="6"/>
        <end position="25"/>
    </location>
</feature>
<feature type="transmembrane region" description="Helical" evidence="1">
    <location>
        <begin position="91"/>
        <end position="110"/>
    </location>
</feature>
<dbReference type="Pfam" id="PF12650">
    <property type="entry name" value="DUF3784"/>
    <property type="match status" value="1"/>
</dbReference>
<feature type="transmembrane region" description="Helical" evidence="1">
    <location>
        <begin position="60"/>
        <end position="79"/>
    </location>
</feature>
<keyword evidence="3" id="KW-1185">Reference proteome</keyword>
<name>A0A6G8APE7_9ENTE</name>
<organism evidence="2 3">
    <name type="scientific">Vagococcus coleopterorum</name>
    <dbReference type="NCBI Taxonomy" id="2714946"/>
    <lineage>
        <taxon>Bacteria</taxon>
        <taxon>Bacillati</taxon>
        <taxon>Bacillota</taxon>
        <taxon>Bacilli</taxon>
        <taxon>Lactobacillales</taxon>
        <taxon>Enterococcaceae</taxon>
        <taxon>Vagococcus</taxon>
    </lineage>
</organism>
<dbReference type="InterPro" id="IPR017259">
    <property type="entry name" value="UCP037672"/>
</dbReference>
<evidence type="ECO:0000256" key="1">
    <source>
        <dbReference type="SAM" id="Phobius"/>
    </source>
</evidence>
<accession>A0A6G8APE7</accession>
<keyword evidence="1" id="KW-0472">Membrane</keyword>
<dbReference type="KEGG" id="vah:G7081_07085"/>
<dbReference type="RefSeq" id="WP_166008238.1">
    <property type="nucleotide sequence ID" value="NZ_CP049886.1"/>
</dbReference>
<protein>
    <submittedName>
        <fullName evidence="2">DUF3784 domain-containing protein</fullName>
    </submittedName>
</protein>